<name>A0AC34F9M7_9BILA</name>
<organism evidence="1 2">
    <name type="scientific">Panagrolaimus sp. ES5</name>
    <dbReference type="NCBI Taxonomy" id="591445"/>
    <lineage>
        <taxon>Eukaryota</taxon>
        <taxon>Metazoa</taxon>
        <taxon>Ecdysozoa</taxon>
        <taxon>Nematoda</taxon>
        <taxon>Chromadorea</taxon>
        <taxon>Rhabditida</taxon>
        <taxon>Tylenchina</taxon>
        <taxon>Panagrolaimomorpha</taxon>
        <taxon>Panagrolaimoidea</taxon>
        <taxon>Panagrolaimidae</taxon>
        <taxon>Panagrolaimus</taxon>
    </lineage>
</organism>
<dbReference type="Proteomes" id="UP000887579">
    <property type="component" value="Unplaced"/>
</dbReference>
<evidence type="ECO:0000313" key="2">
    <source>
        <dbReference type="WBParaSite" id="ES5_v2.g13841.t1"/>
    </source>
</evidence>
<dbReference type="WBParaSite" id="ES5_v2.g13841.t1">
    <property type="protein sequence ID" value="ES5_v2.g13841.t1"/>
    <property type="gene ID" value="ES5_v2.g13841"/>
</dbReference>
<accession>A0AC34F9M7</accession>
<proteinExistence type="predicted"/>
<sequence>MKFIIVLLCSLATTTLCQTHQNYIVSSNTSTHVKAHGVGTYQQYENAPASYYVSVPQQYSSIHGGIPQYAAVARGIANYAPPIQGGGSYLSGPSSFGGGGGSCGGFGGGGGGGGGYDFNPALLGGIRGAPGIKARINARGFQYFSSILGPIISQEIQRARIPPISQAPPLIPGCIQIYNLYVSRFRCPARVSVYPAPPNQIVVAVQNFDIGITGNLGGQLNLIIPIQLFGIIQINAHQVTVMVQLAIERGPNGGPNIRVVGCSASVGYLDVYVQNGGLIGDIANSQLLRGTIISQVRNLLPAQICSQIPDLVNKKINSQLGSIPQSIPLTTILQFAGGALGLGGGSGGGIGGGGCGGAPPPPCHAAQKTPTVSKPLPLPASISAAVIPNNASSNLNKEHSVFASPTVTSTPATVTQQKVLSKVAGLSSASAAVQDSKKSRQSVSGQVSSATPTATTQKVDTVKSSILADHKAKGIPHAVSPYSKGETIEAPEDFKSNIVRVSNRVARSATPPRAQAPPTPESDVPIIPSTPTVVKGVATVKGRKIVQSSGTVGSSTTKKSSPSVVVAAPKLAPFKKSATISNTVPLPSTKSVVAKGVATAQGFGGSYGGAQSFGGGSSSGGGGGGTGIQFIEPGEPSPCGGCPGANDSQDPLSIVQQLVKYLDFSKLNDISLNVQLLQNYATLNDYTIGLGGEFSQGGQYGCSPFSPFPMEFPCCAGDKMAEALISDFTLNTLFYSLHKKGFLSARIGPETPKIGPLLKTTCSHDDEGGDGGIGGIGGVGSLPQGGVGGGSAYQTIQKLRRHVRSAVAAGTSTYSAGPQQGQGFAGGFQQQQQQSQPQSFIGGSGGGGAADSGLGSLEICLGDIFPTIGQRYPNRNIYIILHTSRAPSVILSARNGGTATLDLAADADLYTDQNERIGTIRIEGTIEAQLQTSNQRLTGHAQILNLRITNPDQSLGIKQETLDTFTVLGRELVDKAANGFLQRGIPLQLPAGGAGGLPLNFISPEIRIIEHGIYLQSDFTISPSFIAQLTGGSGGAGGGVCRS</sequence>
<evidence type="ECO:0000313" key="1">
    <source>
        <dbReference type="Proteomes" id="UP000887579"/>
    </source>
</evidence>
<reference evidence="2" key="1">
    <citation type="submission" date="2022-11" db="UniProtKB">
        <authorList>
            <consortium name="WormBaseParasite"/>
        </authorList>
    </citation>
    <scope>IDENTIFICATION</scope>
</reference>
<protein>
    <submittedName>
        <fullName evidence="2">Uncharacterized protein</fullName>
    </submittedName>
</protein>